<evidence type="ECO:0000256" key="2">
    <source>
        <dbReference type="ARBA" id="ARBA00022448"/>
    </source>
</evidence>
<dbReference type="PROSITE" id="PS50850">
    <property type="entry name" value="MFS"/>
    <property type="match status" value="1"/>
</dbReference>
<dbReference type="Pfam" id="PF07690">
    <property type="entry name" value="MFS_1"/>
    <property type="match status" value="1"/>
</dbReference>
<dbReference type="PANTHER" id="PTHR42718:SF9">
    <property type="entry name" value="MAJOR FACILITATOR SUPERFAMILY MULTIDRUG TRANSPORTER MFSC"/>
    <property type="match status" value="1"/>
</dbReference>
<keyword evidence="4 6" id="KW-1133">Transmembrane helix</keyword>
<evidence type="ECO:0000256" key="1">
    <source>
        <dbReference type="ARBA" id="ARBA00004651"/>
    </source>
</evidence>
<dbReference type="PANTHER" id="PTHR42718">
    <property type="entry name" value="MAJOR FACILITATOR SUPERFAMILY MULTIDRUG TRANSPORTER MFSC"/>
    <property type="match status" value="1"/>
</dbReference>
<evidence type="ECO:0000256" key="4">
    <source>
        <dbReference type="ARBA" id="ARBA00022989"/>
    </source>
</evidence>
<protein>
    <submittedName>
        <fullName evidence="8">Permease of the major facilitator superfamily</fullName>
    </submittedName>
</protein>
<keyword evidence="2" id="KW-0813">Transport</keyword>
<dbReference type="Gene3D" id="1.20.1720.10">
    <property type="entry name" value="Multidrug resistance protein D"/>
    <property type="match status" value="1"/>
</dbReference>
<feature type="transmembrane region" description="Helical" evidence="6">
    <location>
        <begin position="12"/>
        <end position="31"/>
    </location>
</feature>
<comment type="caution">
    <text evidence="8">The sequence shown here is derived from an EMBL/GenBank/DDBJ whole genome shotgun (WGS) entry which is preliminary data.</text>
</comment>
<keyword evidence="3 6" id="KW-0812">Transmembrane</keyword>
<accession>A0A401FIY3</accession>
<proteinExistence type="predicted"/>
<feature type="transmembrane region" description="Helical" evidence="6">
    <location>
        <begin position="79"/>
        <end position="104"/>
    </location>
</feature>
<sequence>MMNSEPRLTRKSFLAIAVIATVTFIGVLTETSMNVTFPALMKTYDVDMNTVQWVTTGYLLTVALIMITSAFLKRRFKNVTLFTAASGLYIIGDLMCIFAPNFWLLLLGRIVQAGCVGISGPLMTNVMLEIVPRKNLGCI</sequence>
<dbReference type="AlphaFoldDB" id="A0A401FIY3"/>
<evidence type="ECO:0000256" key="5">
    <source>
        <dbReference type="ARBA" id="ARBA00023136"/>
    </source>
</evidence>
<evidence type="ECO:0000313" key="9">
    <source>
        <dbReference type="Proteomes" id="UP000286974"/>
    </source>
</evidence>
<dbReference type="EMBL" id="BEXA01000001">
    <property type="protein sequence ID" value="GAY72335.1"/>
    <property type="molecule type" value="Genomic_DNA"/>
</dbReference>
<dbReference type="InterPro" id="IPR011701">
    <property type="entry name" value="MFS"/>
</dbReference>
<evidence type="ECO:0000313" key="8">
    <source>
        <dbReference type="EMBL" id="GAY72335.1"/>
    </source>
</evidence>
<comment type="subcellular location">
    <subcellularLocation>
        <location evidence="1">Cell membrane</location>
        <topology evidence="1">Multi-pass membrane protein</topology>
    </subcellularLocation>
</comment>
<dbReference type="InterPro" id="IPR036259">
    <property type="entry name" value="MFS_trans_sf"/>
</dbReference>
<evidence type="ECO:0000256" key="6">
    <source>
        <dbReference type="SAM" id="Phobius"/>
    </source>
</evidence>
<name>A0A401FIY3_9LACO</name>
<dbReference type="SUPFAM" id="SSF103473">
    <property type="entry name" value="MFS general substrate transporter"/>
    <property type="match status" value="1"/>
</dbReference>
<evidence type="ECO:0000259" key="7">
    <source>
        <dbReference type="PROSITE" id="PS50850"/>
    </source>
</evidence>
<dbReference type="InterPro" id="IPR020846">
    <property type="entry name" value="MFS_dom"/>
</dbReference>
<dbReference type="GO" id="GO:0005886">
    <property type="term" value="C:plasma membrane"/>
    <property type="evidence" value="ECO:0007669"/>
    <property type="project" value="UniProtKB-SubCell"/>
</dbReference>
<evidence type="ECO:0000256" key="3">
    <source>
        <dbReference type="ARBA" id="ARBA00022692"/>
    </source>
</evidence>
<feature type="domain" description="Major facilitator superfamily (MFS) profile" evidence="7">
    <location>
        <begin position="15"/>
        <end position="139"/>
    </location>
</feature>
<dbReference type="GO" id="GO:0022857">
    <property type="term" value="F:transmembrane transporter activity"/>
    <property type="evidence" value="ECO:0007669"/>
    <property type="project" value="InterPro"/>
</dbReference>
<dbReference type="Proteomes" id="UP000286974">
    <property type="component" value="Unassembled WGS sequence"/>
</dbReference>
<gene>
    <name evidence="8" type="ORF">NBRC111893_481</name>
</gene>
<organism evidence="8 9">
    <name type="scientific">Lentilactobacillus kosonis</name>
    <dbReference type="NCBI Taxonomy" id="2810561"/>
    <lineage>
        <taxon>Bacteria</taxon>
        <taxon>Bacillati</taxon>
        <taxon>Bacillota</taxon>
        <taxon>Bacilli</taxon>
        <taxon>Lactobacillales</taxon>
        <taxon>Lactobacillaceae</taxon>
        <taxon>Lentilactobacillus</taxon>
    </lineage>
</organism>
<keyword evidence="9" id="KW-1185">Reference proteome</keyword>
<feature type="transmembrane region" description="Helical" evidence="6">
    <location>
        <begin position="51"/>
        <end position="72"/>
    </location>
</feature>
<reference evidence="8 9" key="1">
    <citation type="submission" date="2017-11" db="EMBL/GenBank/DDBJ databases">
        <title>Draft Genome Sequence of Lactobacillus curieae NBRC 111893 isolated from Koso, a Japanese sugar-Vegetable Fermented Beverage.</title>
        <authorList>
            <person name="Chiou T.Y."/>
            <person name="Oshima K."/>
            <person name="Suda W."/>
            <person name="Hattori M."/>
            <person name="Takahashi T."/>
        </authorList>
    </citation>
    <scope>NUCLEOTIDE SEQUENCE [LARGE SCALE GENOMIC DNA]</scope>
    <source>
        <strain evidence="8 9">NBRC111893</strain>
    </source>
</reference>
<keyword evidence="5 6" id="KW-0472">Membrane</keyword>